<keyword evidence="7" id="KW-1267">Proteomics identification</keyword>
<dbReference type="SMART" id="SM00314">
    <property type="entry name" value="RA"/>
    <property type="match status" value="1"/>
</dbReference>
<dbReference type="EMBL" id="QBIY01012594">
    <property type="protein sequence ID" value="RXN22401.1"/>
    <property type="molecule type" value="Genomic_DNA"/>
</dbReference>
<evidence type="ECO:0000259" key="4">
    <source>
        <dbReference type="PROSITE" id="PS50951"/>
    </source>
</evidence>
<dbReference type="GO" id="GO:0005634">
    <property type="term" value="C:nucleus"/>
    <property type="evidence" value="ECO:0007669"/>
    <property type="project" value="TreeGrafter"/>
</dbReference>
<dbReference type="CDD" id="cd21892">
    <property type="entry name" value="SARAH_RASSF5"/>
    <property type="match status" value="1"/>
</dbReference>
<feature type="region of interest" description="Disordered" evidence="2">
    <location>
        <begin position="469"/>
        <end position="489"/>
    </location>
</feature>
<dbReference type="Pfam" id="PF16517">
    <property type="entry name" value="Nore1-SARAH"/>
    <property type="match status" value="1"/>
</dbReference>
<dbReference type="InterPro" id="IPR011524">
    <property type="entry name" value="SARAH_dom"/>
</dbReference>
<feature type="compositionally biased region" description="Gly residues" evidence="2">
    <location>
        <begin position="269"/>
        <end position="279"/>
    </location>
</feature>
<organism evidence="5 6">
    <name type="scientific">Labeo rohita</name>
    <name type="common">Indian major carp</name>
    <name type="synonym">Cyprinus rohita</name>
    <dbReference type="NCBI Taxonomy" id="84645"/>
    <lineage>
        <taxon>Eukaryota</taxon>
        <taxon>Metazoa</taxon>
        <taxon>Chordata</taxon>
        <taxon>Craniata</taxon>
        <taxon>Vertebrata</taxon>
        <taxon>Euteleostomi</taxon>
        <taxon>Actinopterygii</taxon>
        <taxon>Neopterygii</taxon>
        <taxon>Teleostei</taxon>
        <taxon>Ostariophysi</taxon>
        <taxon>Cypriniformes</taxon>
        <taxon>Cyprinidae</taxon>
        <taxon>Labeoninae</taxon>
        <taxon>Labeonini</taxon>
        <taxon>Labeo</taxon>
    </lineage>
</organism>
<dbReference type="InterPro" id="IPR029071">
    <property type="entry name" value="Ubiquitin-like_domsf"/>
</dbReference>
<sequence length="763" mass="85670">MASVTLGQHPAQHLLDSDEQLFHKLKSSDRKKFTRKWSLDKIIMRNRPSDMDSARAAVSASLVLFNNEPPSASHSQGCSAGSPRSNMNGSIVDMDRENANNNNGIFRRHSAGSRRSSMKDTAKIYASSSPQEVRNPSARSNFSCPPDNLEGLPIDKLTQARSGVVKMRSESLRREAWSIFNQRDPRVKAEKGEGHIFFSRQLSHDWCDACNRQISSAALKCQKQDEWVQSELVRVLHCVRKTGAQTQRHKNRRESTSQRRRGLCQRVGVQGGRKAGRGGVQCTTQNRVQPCNGGHTGAAGAGSPHHNATEPQAPSPNRDGGRSRTGTWSGTQWWHWSHGRNRPQIAAVMLPEMRTEEAVASACFGQVSKRLGRFFRRLPKSRSWSEGLRLLRRSSSSGTLMLSGYKHRVPDIYFYCGFIPPYITTIFSFLLEYSHKSKELKEHFDLYCSYTCHLECQGLVQLDCNQLDQPTEDVSTPAPQRPGAKDPQETELSIRYWPQRSLSVSLQVSALISGGTWSSGPSPEPVVPRSQPILPFPSLDPGMNVTTEEEEVKPTSLTEEEIKAKIDDYNSKVTENGMKLSPDGTYTGFIKVHLKLRRPVTVFSGDGRSPGPCSSSESSDIRTSFYLPSDAVKQLHISSTTTVREVIQGLLKKFMVQDNPRKFALCRQTRRDSQDLFQKLPLSECPLYLRLLAGPDLENLSFVLKENETGEVEWHAFSVPELQNFLIILEKEEKERVRQVEQRYAAYKEKLLQALGQVESNPG</sequence>
<feature type="region of interest" description="Disordered" evidence="2">
    <location>
        <begin position="293"/>
        <end position="327"/>
    </location>
</feature>
<dbReference type="SUPFAM" id="SSF54236">
    <property type="entry name" value="Ubiquitin-like"/>
    <property type="match status" value="1"/>
</dbReference>
<proteinExistence type="evidence at protein level"/>
<dbReference type="Gene3D" id="1.20.5.110">
    <property type="match status" value="1"/>
</dbReference>
<gene>
    <name evidence="5" type="ORF">ROHU_023476</name>
</gene>
<comment type="caution">
    <text evidence="5">The sequence shown here is derived from an EMBL/GenBank/DDBJ whole genome shotgun (WGS) entry which is preliminary data.</text>
</comment>
<dbReference type="GO" id="GO:0007165">
    <property type="term" value="P:signal transduction"/>
    <property type="evidence" value="ECO:0007669"/>
    <property type="project" value="InterPro"/>
</dbReference>
<feature type="region of interest" description="Disordered" evidence="2">
    <location>
        <begin position="243"/>
        <end position="281"/>
    </location>
</feature>
<dbReference type="STRING" id="84645.A0A498MNF7"/>
<dbReference type="PROSITE" id="PS50951">
    <property type="entry name" value="SARAH"/>
    <property type="match status" value="1"/>
</dbReference>
<protein>
    <submittedName>
        <fullName evidence="5">Ras association domain-containing 5-like protein</fullName>
    </submittedName>
</protein>
<evidence type="ECO:0000313" key="6">
    <source>
        <dbReference type="Proteomes" id="UP000290572"/>
    </source>
</evidence>
<evidence type="ECO:0000259" key="3">
    <source>
        <dbReference type="PROSITE" id="PS50200"/>
    </source>
</evidence>
<reference evidence="5 6" key="1">
    <citation type="submission" date="2018-03" db="EMBL/GenBank/DDBJ databases">
        <title>Draft genome sequence of Rohu Carp (Labeo rohita).</title>
        <authorList>
            <person name="Das P."/>
            <person name="Kushwaha B."/>
            <person name="Joshi C.G."/>
            <person name="Kumar D."/>
            <person name="Nagpure N.S."/>
            <person name="Sahoo L."/>
            <person name="Das S.P."/>
            <person name="Bit A."/>
            <person name="Patnaik S."/>
            <person name="Meher P.K."/>
            <person name="Jayasankar P."/>
            <person name="Koringa P.G."/>
            <person name="Patel N.V."/>
            <person name="Hinsu A.T."/>
            <person name="Kumar R."/>
            <person name="Pandey M."/>
            <person name="Agarwal S."/>
            <person name="Srivastava S."/>
            <person name="Singh M."/>
            <person name="Iquebal M.A."/>
            <person name="Jaiswal S."/>
            <person name="Angadi U.B."/>
            <person name="Kumar N."/>
            <person name="Raza M."/>
            <person name="Shah T.M."/>
            <person name="Rai A."/>
            <person name="Jena J.K."/>
        </authorList>
    </citation>
    <scope>NUCLEOTIDE SEQUENCE [LARGE SCALE GENOMIC DNA]</scope>
    <source>
        <strain evidence="5">DASCIFA01</strain>
        <tissue evidence="5">Testis</tissue>
    </source>
</reference>
<dbReference type="InterPro" id="IPR033623">
    <property type="entry name" value="RASSF5_RA"/>
</dbReference>
<evidence type="ECO:0007829" key="7">
    <source>
        <dbReference type="PeptideAtlas" id="A0A498MNF7"/>
    </source>
</evidence>
<feature type="region of interest" description="Disordered" evidence="2">
    <location>
        <begin position="125"/>
        <end position="146"/>
    </location>
</feature>
<name>A0A498MNF7_LABRO</name>
<feature type="domain" description="Ras-associating" evidence="3">
    <location>
        <begin position="615"/>
        <end position="709"/>
    </location>
</feature>
<feature type="domain" description="SARAH" evidence="4">
    <location>
        <begin position="711"/>
        <end position="758"/>
    </location>
</feature>
<feature type="coiled-coil region" evidence="1">
    <location>
        <begin position="730"/>
        <end position="757"/>
    </location>
</feature>
<feature type="region of interest" description="Disordered" evidence="2">
    <location>
        <begin position="70"/>
        <end position="95"/>
    </location>
</feature>
<evidence type="ECO:0000256" key="1">
    <source>
        <dbReference type="SAM" id="Coils"/>
    </source>
</evidence>
<dbReference type="PANTHER" id="PTHR22738">
    <property type="entry name" value="RASSF"/>
    <property type="match status" value="1"/>
</dbReference>
<dbReference type="Gene3D" id="3.10.20.90">
    <property type="entry name" value="Phosphatidylinositol 3-kinase Catalytic Subunit, Chain A, domain 1"/>
    <property type="match status" value="1"/>
</dbReference>
<keyword evidence="6" id="KW-1185">Reference proteome</keyword>
<dbReference type="CDD" id="cd17220">
    <property type="entry name" value="RA_RASSF5"/>
    <property type="match status" value="1"/>
</dbReference>
<dbReference type="Proteomes" id="UP000290572">
    <property type="component" value="Unassembled WGS sequence"/>
</dbReference>
<feature type="compositionally biased region" description="Basic residues" evidence="2">
    <location>
        <begin position="247"/>
        <end position="263"/>
    </location>
</feature>
<feature type="compositionally biased region" description="Polar residues" evidence="2">
    <location>
        <begin position="70"/>
        <end position="89"/>
    </location>
</feature>
<dbReference type="InterPro" id="IPR000159">
    <property type="entry name" value="RA_dom"/>
</dbReference>
<keyword evidence="1" id="KW-0175">Coiled coil</keyword>
<feature type="compositionally biased region" description="Polar residues" evidence="2">
    <location>
        <begin position="126"/>
        <end position="143"/>
    </location>
</feature>
<evidence type="ECO:0000256" key="2">
    <source>
        <dbReference type="SAM" id="MobiDB-lite"/>
    </source>
</evidence>
<dbReference type="AlphaFoldDB" id="A0A498MNF7"/>
<dbReference type="InterPro" id="IPR033614">
    <property type="entry name" value="RASSF1-6"/>
</dbReference>
<evidence type="ECO:0000313" key="5">
    <source>
        <dbReference type="EMBL" id="RXN22401.1"/>
    </source>
</evidence>
<dbReference type="PANTHER" id="PTHR22738:SF9">
    <property type="entry name" value="RAS ASSOCIATION DOMAIN-CONTAINING PROTEIN 5"/>
    <property type="match status" value="1"/>
</dbReference>
<dbReference type="PROSITE" id="PS50200">
    <property type="entry name" value="RA"/>
    <property type="match status" value="1"/>
</dbReference>
<dbReference type="Pfam" id="PF00788">
    <property type="entry name" value="RA"/>
    <property type="match status" value="1"/>
</dbReference>
<feature type="compositionally biased region" description="Polar residues" evidence="2">
    <location>
        <begin position="469"/>
        <end position="478"/>
    </location>
</feature>
<accession>A0A498MNF7</accession>